<protein>
    <submittedName>
        <fullName evidence="1">Uncharacterized protein</fullName>
    </submittedName>
</protein>
<accession>A0A9D4JHP1</accession>
<organism evidence="1 2">
    <name type="scientific">Dreissena polymorpha</name>
    <name type="common">Zebra mussel</name>
    <name type="synonym">Mytilus polymorpha</name>
    <dbReference type="NCBI Taxonomy" id="45954"/>
    <lineage>
        <taxon>Eukaryota</taxon>
        <taxon>Metazoa</taxon>
        <taxon>Spiralia</taxon>
        <taxon>Lophotrochozoa</taxon>
        <taxon>Mollusca</taxon>
        <taxon>Bivalvia</taxon>
        <taxon>Autobranchia</taxon>
        <taxon>Heteroconchia</taxon>
        <taxon>Euheterodonta</taxon>
        <taxon>Imparidentia</taxon>
        <taxon>Neoheterodontei</taxon>
        <taxon>Myida</taxon>
        <taxon>Dreissenoidea</taxon>
        <taxon>Dreissenidae</taxon>
        <taxon>Dreissena</taxon>
    </lineage>
</organism>
<dbReference type="EMBL" id="JAIWYP010000006">
    <property type="protein sequence ID" value="KAH3813006.1"/>
    <property type="molecule type" value="Genomic_DNA"/>
</dbReference>
<comment type="caution">
    <text evidence="1">The sequence shown here is derived from an EMBL/GenBank/DDBJ whole genome shotgun (WGS) entry which is preliminary data.</text>
</comment>
<evidence type="ECO:0000313" key="1">
    <source>
        <dbReference type="EMBL" id="KAH3813006.1"/>
    </source>
</evidence>
<proteinExistence type="predicted"/>
<gene>
    <name evidence="1" type="ORF">DPMN_141452</name>
</gene>
<dbReference type="Proteomes" id="UP000828390">
    <property type="component" value="Unassembled WGS sequence"/>
</dbReference>
<evidence type="ECO:0000313" key="2">
    <source>
        <dbReference type="Proteomes" id="UP000828390"/>
    </source>
</evidence>
<keyword evidence="2" id="KW-1185">Reference proteome</keyword>
<reference evidence="1" key="1">
    <citation type="journal article" date="2019" name="bioRxiv">
        <title>The Genome of the Zebra Mussel, Dreissena polymorpha: A Resource for Invasive Species Research.</title>
        <authorList>
            <person name="McCartney M.A."/>
            <person name="Auch B."/>
            <person name="Kono T."/>
            <person name="Mallez S."/>
            <person name="Zhang Y."/>
            <person name="Obille A."/>
            <person name="Becker A."/>
            <person name="Abrahante J.E."/>
            <person name="Garbe J."/>
            <person name="Badalamenti J.P."/>
            <person name="Herman A."/>
            <person name="Mangelson H."/>
            <person name="Liachko I."/>
            <person name="Sullivan S."/>
            <person name="Sone E.D."/>
            <person name="Koren S."/>
            <person name="Silverstein K.A.T."/>
            <person name="Beckman K.B."/>
            <person name="Gohl D.M."/>
        </authorList>
    </citation>
    <scope>NUCLEOTIDE SEQUENCE</scope>
    <source>
        <strain evidence="1">Duluth1</strain>
        <tissue evidence="1">Whole animal</tissue>
    </source>
</reference>
<dbReference type="AlphaFoldDB" id="A0A9D4JHP1"/>
<name>A0A9D4JHP1_DREPO</name>
<reference evidence="1" key="2">
    <citation type="submission" date="2020-11" db="EMBL/GenBank/DDBJ databases">
        <authorList>
            <person name="McCartney M.A."/>
            <person name="Auch B."/>
            <person name="Kono T."/>
            <person name="Mallez S."/>
            <person name="Becker A."/>
            <person name="Gohl D.M."/>
            <person name="Silverstein K.A.T."/>
            <person name="Koren S."/>
            <person name="Bechman K.B."/>
            <person name="Herman A."/>
            <person name="Abrahante J.E."/>
            <person name="Garbe J."/>
        </authorList>
    </citation>
    <scope>NUCLEOTIDE SEQUENCE</scope>
    <source>
        <strain evidence="1">Duluth1</strain>
        <tissue evidence="1">Whole animal</tissue>
    </source>
</reference>
<sequence length="56" mass="6093">MRGQSSSSPACATEQSGQELRCPLMRPCTLRDLIADSVAPDKTVQAGLELCWTNIR</sequence>